<dbReference type="Gene3D" id="2.170.130.30">
    <property type="match status" value="1"/>
</dbReference>
<dbReference type="STRING" id="61635.BN85313300"/>
<proteinExistence type="predicted"/>
<dbReference type="InterPro" id="IPR027954">
    <property type="entry name" value="Transcobalamin-like_C"/>
</dbReference>
<accession>U4KPQ5</accession>
<sequence length="133" mass="15510">MKKILFKLLISLIVVFFGLFIYTQFNQKTTEKDTIIEVNLIIYDKNDRVFEANLDSKEDQSVEAFLKTYFTLKGSNFGFGYFLTGIQSSEVNLEVDQTTYFAFYVDDVYQEKGISQTYLKDGQTVKLKLETLR</sequence>
<dbReference type="HOGENOM" id="CLU_1902077_0_0_14"/>
<dbReference type="KEGG" id="abra:BN85313300"/>
<dbReference type="AlphaFoldDB" id="U4KPQ5"/>
<name>U4KPQ5_9MOLU</name>
<evidence type="ECO:0000313" key="2">
    <source>
        <dbReference type="EMBL" id="CCV66351.1"/>
    </source>
</evidence>
<evidence type="ECO:0000313" key="3">
    <source>
        <dbReference type="Proteomes" id="UP000032737"/>
    </source>
</evidence>
<dbReference type="Proteomes" id="UP000032737">
    <property type="component" value="Chromosome"/>
</dbReference>
<gene>
    <name evidence="2" type="ORF">BN85313300</name>
</gene>
<feature type="domain" description="Transcobalamin-like C-terminal" evidence="1">
    <location>
        <begin position="60"/>
        <end position="130"/>
    </location>
</feature>
<organism evidence="2 3">
    <name type="scientific">Acholeplasma brassicae</name>
    <dbReference type="NCBI Taxonomy" id="61635"/>
    <lineage>
        <taxon>Bacteria</taxon>
        <taxon>Bacillati</taxon>
        <taxon>Mycoplasmatota</taxon>
        <taxon>Mollicutes</taxon>
        <taxon>Acholeplasmatales</taxon>
        <taxon>Acholeplasmataceae</taxon>
        <taxon>Acholeplasma</taxon>
    </lineage>
</organism>
<dbReference type="EMBL" id="FO681348">
    <property type="protein sequence ID" value="CCV66351.1"/>
    <property type="molecule type" value="Genomic_DNA"/>
</dbReference>
<dbReference type="RefSeq" id="WP_030005211.1">
    <property type="nucleotide sequence ID" value="NC_022549.1"/>
</dbReference>
<protein>
    <recommendedName>
        <fullName evidence="1">Transcobalamin-like C-terminal domain-containing protein</fullName>
    </recommendedName>
</protein>
<evidence type="ECO:0000259" key="1">
    <source>
        <dbReference type="Pfam" id="PF14478"/>
    </source>
</evidence>
<reference evidence="2 3" key="1">
    <citation type="journal article" date="2013" name="J. Mol. Microbiol. Biotechnol.">
        <title>Analysis of the Complete Genomes of Acholeplasma brassicae , A. palmae and A. laidlawii and Their Comparison to the Obligate Parasites from ' Candidatus Phytoplasma'.</title>
        <authorList>
            <person name="Kube M."/>
            <person name="Siewert C."/>
            <person name="Migdoll A.M."/>
            <person name="Duduk B."/>
            <person name="Holz S."/>
            <person name="Rabus R."/>
            <person name="Seemuller E."/>
            <person name="Mitrovic J."/>
            <person name="Muller I."/>
            <person name="Buttner C."/>
            <person name="Reinhardt R."/>
        </authorList>
    </citation>
    <scope>NUCLEOTIDE SEQUENCE [LARGE SCALE GENOMIC DNA]</scope>
    <source>
        <strain evidence="3">0502</strain>
    </source>
</reference>
<keyword evidence="3" id="KW-1185">Reference proteome</keyword>
<dbReference type="Pfam" id="PF14478">
    <property type="entry name" value="DUF4430"/>
    <property type="match status" value="1"/>
</dbReference>